<dbReference type="InterPro" id="IPR000600">
    <property type="entry name" value="ROK"/>
</dbReference>
<keyword evidence="1" id="KW-0808">Transferase</keyword>
<keyword evidence="2" id="KW-1185">Reference proteome</keyword>
<reference evidence="1 2" key="1">
    <citation type="submission" date="2017-04" db="EMBL/GenBank/DDBJ databases">
        <authorList>
            <person name="Afonso C.L."/>
            <person name="Miller P.J."/>
            <person name="Scott M.A."/>
            <person name="Spackman E."/>
            <person name="Goraichik I."/>
            <person name="Dimitrov K.M."/>
            <person name="Suarez D.L."/>
            <person name="Swayne D.E."/>
        </authorList>
    </citation>
    <scope>NUCLEOTIDE SEQUENCE [LARGE SCALE GENOMIC DNA]</scope>
    <source>
        <strain evidence="1 2">KR-140</strain>
    </source>
</reference>
<dbReference type="CDD" id="cd24065">
    <property type="entry name" value="ASKHA_NBD_ROK_TtHK-like"/>
    <property type="match status" value="1"/>
</dbReference>
<dbReference type="STRING" id="695939.SAMN00790413_00196"/>
<organism evidence="1 2">
    <name type="scientific">Deinococcus hopiensis KR-140</name>
    <dbReference type="NCBI Taxonomy" id="695939"/>
    <lineage>
        <taxon>Bacteria</taxon>
        <taxon>Thermotogati</taxon>
        <taxon>Deinococcota</taxon>
        <taxon>Deinococci</taxon>
        <taxon>Deinococcales</taxon>
        <taxon>Deinococcaceae</taxon>
        <taxon>Deinococcus</taxon>
    </lineage>
</organism>
<sequence length="310" mass="31496">MTQQVEIGRGNGTQNISIGVDVGGTKIATGVLRAGELHDRHVQPTPETGWEGVLDAIAAQVKVLQATHPDATSVGVGVPGPLNGDRTRVKFAPNIYGFTDVPMVDGLRARLGQRVVLENDAKAAALAEAHLGAARGTESSVYVTVSTGIGAGIVLGGRIWRGRHGVAGELGHVTVMPGGPVSGAGLDGALEAVASGTAIARDASYALNRDVSTAEAFALAEQGHPAASRVVRQAMKHIGVALADLQKLLDPEVFVLGGGVASVGDFFFTHVQAAADEYAGGFAPVTIRRAQLGTEAGVIGAALAAQQAEG</sequence>
<name>A0A1W1V6I1_9DEIO</name>
<dbReference type="PROSITE" id="PS01125">
    <property type="entry name" value="ROK"/>
    <property type="match status" value="1"/>
</dbReference>
<protein>
    <submittedName>
        <fullName evidence="1">Glucokinase</fullName>
    </submittedName>
</protein>
<accession>A0A1W1V6I1</accession>
<proteinExistence type="predicted"/>
<dbReference type="Gene3D" id="3.30.420.40">
    <property type="match status" value="2"/>
</dbReference>
<dbReference type="EMBL" id="FWWU01000009">
    <property type="protein sequence ID" value="SMB88855.1"/>
    <property type="molecule type" value="Genomic_DNA"/>
</dbReference>
<dbReference type="Pfam" id="PF00480">
    <property type="entry name" value="ROK"/>
    <property type="match status" value="1"/>
</dbReference>
<dbReference type="PANTHER" id="PTHR18964">
    <property type="entry name" value="ROK (REPRESSOR, ORF, KINASE) FAMILY"/>
    <property type="match status" value="1"/>
</dbReference>
<dbReference type="PANTHER" id="PTHR18964:SF173">
    <property type="entry name" value="GLUCOKINASE"/>
    <property type="match status" value="1"/>
</dbReference>
<dbReference type="InterPro" id="IPR043129">
    <property type="entry name" value="ATPase_NBD"/>
</dbReference>
<keyword evidence="1" id="KW-0418">Kinase</keyword>
<dbReference type="GO" id="GO:0016301">
    <property type="term" value="F:kinase activity"/>
    <property type="evidence" value="ECO:0007669"/>
    <property type="project" value="UniProtKB-KW"/>
</dbReference>
<gene>
    <name evidence="1" type="ORF">SAMN00790413_00196</name>
</gene>
<dbReference type="Proteomes" id="UP000192582">
    <property type="component" value="Unassembled WGS sequence"/>
</dbReference>
<evidence type="ECO:0000313" key="2">
    <source>
        <dbReference type="Proteomes" id="UP000192582"/>
    </source>
</evidence>
<dbReference type="AlphaFoldDB" id="A0A1W1V6I1"/>
<dbReference type="RefSeq" id="WP_245808312.1">
    <property type="nucleotide sequence ID" value="NZ_FWWU01000009.1"/>
</dbReference>
<dbReference type="SUPFAM" id="SSF53067">
    <property type="entry name" value="Actin-like ATPase domain"/>
    <property type="match status" value="1"/>
</dbReference>
<evidence type="ECO:0000313" key="1">
    <source>
        <dbReference type="EMBL" id="SMB88855.1"/>
    </source>
</evidence>
<dbReference type="InterPro" id="IPR049874">
    <property type="entry name" value="ROK_cs"/>
</dbReference>